<evidence type="ECO:0000313" key="7">
    <source>
        <dbReference type="Proteomes" id="UP000184462"/>
    </source>
</evidence>
<evidence type="ECO:0000256" key="2">
    <source>
        <dbReference type="ARBA" id="ARBA00022692"/>
    </source>
</evidence>
<organism evidence="6 7">
    <name type="scientific">Psychroflexus salarius</name>
    <dbReference type="NCBI Taxonomy" id="1155689"/>
    <lineage>
        <taxon>Bacteria</taxon>
        <taxon>Pseudomonadati</taxon>
        <taxon>Bacteroidota</taxon>
        <taxon>Flavobacteriia</taxon>
        <taxon>Flavobacteriales</taxon>
        <taxon>Flavobacteriaceae</taxon>
        <taxon>Psychroflexus</taxon>
    </lineage>
</organism>
<dbReference type="PANTHER" id="PTHR14948:SF25">
    <property type="entry name" value="DUF4190 DOMAIN-CONTAINING PROTEIN"/>
    <property type="match status" value="1"/>
</dbReference>
<keyword evidence="2 5" id="KW-0812">Transmembrane</keyword>
<dbReference type="STRING" id="1155689.SAMN05444278_101613"/>
<dbReference type="Pfam" id="PF04505">
    <property type="entry name" value="CD225"/>
    <property type="match status" value="1"/>
</dbReference>
<protein>
    <submittedName>
        <fullName evidence="6">Interferon-induced transmembrane protein</fullName>
    </submittedName>
</protein>
<comment type="subcellular location">
    <subcellularLocation>
        <location evidence="1">Membrane</location>
    </subcellularLocation>
</comment>
<accession>A0A1M4TE41</accession>
<keyword evidence="4 5" id="KW-0472">Membrane</keyword>
<evidence type="ECO:0000256" key="1">
    <source>
        <dbReference type="ARBA" id="ARBA00004370"/>
    </source>
</evidence>
<proteinExistence type="predicted"/>
<sequence length="92" mass="9822">METSKPKHPQNHLAMAIISALLCCQPAGIVSIVYAAQVNSKYASGDYEGAERASQNAKTWWIVSLVLALVVWVGFILIYGLGAIFAIASGDI</sequence>
<gene>
    <name evidence="6" type="ORF">SAMN05444278_101613</name>
</gene>
<reference evidence="6 7" key="1">
    <citation type="submission" date="2016-11" db="EMBL/GenBank/DDBJ databases">
        <authorList>
            <person name="Jaros S."/>
            <person name="Januszkiewicz K."/>
            <person name="Wedrychowicz H."/>
        </authorList>
    </citation>
    <scope>NUCLEOTIDE SEQUENCE [LARGE SCALE GENOMIC DNA]</scope>
    <source>
        <strain evidence="6 7">DSM 25661</strain>
    </source>
</reference>
<dbReference type="EMBL" id="FQTW01000001">
    <property type="protein sequence ID" value="SHE42746.1"/>
    <property type="molecule type" value="Genomic_DNA"/>
</dbReference>
<evidence type="ECO:0000256" key="4">
    <source>
        <dbReference type="ARBA" id="ARBA00023136"/>
    </source>
</evidence>
<evidence type="ECO:0000256" key="3">
    <source>
        <dbReference type="ARBA" id="ARBA00022989"/>
    </source>
</evidence>
<name>A0A1M4TE41_9FLAO</name>
<dbReference type="Proteomes" id="UP000184462">
    <property type="component" value="Unassembled WGS sequence"/>
</dbReference>
<dbReference type="AlphaFoldDB" id="A0A1M4TE41"/>
<dbReference type="RefSeq" id="WP_073191782.1">
    <property type="nucleotide sequence ID" value="NZ_FQTW01000001.1"/>
</dbReference>
<evidence type="ECO:0000256" key="5">
    <source>
        <dbReference type="SAM" id="Phobius"/>
    </source>
</evidence>
<dbReference type="PANTHER" id="PTHR14948">
    <property type="entry name" value="NG5"/>
    <property type="match status" value="1"/>
</dbReference>
<keyword evidence="3 5" id="KW-1133">Transmembrane helix</keyword>
<dbReference type="InterPro" id="IPR007593">
    <property type="entry name" value="CD225/Dispanin_fam"/>
</dbReference>
<feature type="transmembrane region" description="Helical" evidence="5">
    <location>
        <begin position="59"/>
        <end position="88"/>
    </location>
</feature>
<dbReference type="OrthoDB" id="9815705at2"/>
<dbReference type="GO" id="GO:0016020">
    <property type="term" value="C:membrane"/>
    <property type="evidence" value="ECO:0007669"/>
    <property type="project" value="UniProtKB-SubCell"/>
</dbReference>
<dbReference type="InterPro" id="IPR051423">
    <property type="entry name" value="CD225/Dispanin"/>
</dbReference>
<evidence type="ECO:0000313" key="6">
    <source>
        <dbReference type="EMBL" id="SHE42746.1"/>
    </source>
</evidence>
<keyword evidence="7" id="KW-1185">Reference proteome</keyword>